<dbReference type="Proteomes" id="UP000308760">
    <property type="component" value="Unassembled WGS sequence"/>
</dbReference>
<dbReference type="SUPFAM" id="SSF103196">
    <property type="entry name" value="Roadblock/LC7 domain"/>
    <property type="match status" value="1"/>
</dbReference>
<sequence length="149" mass="14906">MAGDEAASPASDLGWLLASLVKKVPHARSALLLSADGIKKAYSGLDIDQADQLAAIASGMFSLARSAGAQFGANPGVRQVIAELDDTLLFVSTAGSGAVLAVAASRDADPGLVGFEMSILVKSVRPVLETPMRSPAAASGAVTANDAVG</sequence>
<dbReference type="InterPro" id="IPR053141">
    <property type="entry name" value="Mycobact_SerProt_Inhib_Rv3364c"/>
</dbReference>
<gene>
    <name evidence="2" type="ORF">FAB82_06365</name>
</gene>
<evidence type="ECO:0000259" key="1">
    <source>
        <dbReference type="SMART" id="SM00960"/>
    </source>
</evidence>
<organism evidence="2 3">
    <name type="scientific">Glycomyces buryatensis</name>
    <dbReference type="NCBI Taxonomy" id="2570927"/>
    <lineage>
        <taxon>Bacteria</taxon>
        <taxon>Bacillati</taxon>
        <taxon>Actinomycetota</taxon>
        <taxon>Actinomycetes</taxon>
        <taxon>Glycomycetales</taxon>
        <taxon>Glycomycetaceae</taxon>
        <taxon>Glycomyces</taxon>
    </lineage>
</organism>
<dbReference type="Pfam" id="PF03259">
    <property type="entry name" value="Robl_LC7"/>
    <property type="match status" value="1"/>
</dbReference>
<dbReference type="InterPro" id="IPR004942">
    <property type="entry name" value="Roadblock/LAMTOR2_dom"/>
</dbReference>
<reference evidence="2 3" key="2">
    <citation type="submission" date="2019-05" db="EMBL/GenBank/DDBJ databases">
        <title>Glycomyces buryatensis sp. nov.</title>
        <authorList>
            <person name="Nikitina E."/>
        </authorList>
    </citation>
    <scope>NUCLEOTIDE SEQUENCE [LARGE SCALE GENOMIC DNA]</scope>
    <source>
        <strain evidence="2 3">18</strain>
    </source>
</reference>
<evidence type="ECO:0000313" key="3">
    <source>
        <dbReference type="Proteomes" id="UP000308760"/>
    </source>
</evidence>
<reference evidence="3" key="1">
    <citation type="submission" date="2019-04" db="EMBL/GenBank/DDBJ databases">
        <title>Nocardioides xinjiangensis sp. nov.</title>
        <authorList>
            <person name="Liu S."/>
        </authorList>
    </citation>
    <scope>NUCLEOTIDE SEQUENCE [LARGE SCALE GENOMIC DNA]</scope>
    <source>
        <strain evidence="3">18</strain>
    </source>
</reference>
<keyword evidence="3" id="KW-1185">Reference proteome</keyword>
<dbReference type="OrthoDB" id="5187023at2"/>
<dbReference type="Gene3D" id="3.30.450.30">
    <property type="entry name" value="Dynein light chain 2a, cytoplasmic"/>
    <property type="match status" value="1"/>
</dbReference>
<protein>
    <submittedName>
        <fullName evidence="2">Roadblock/LC7 domain-containing protein</fullName>
    </submittedName>
</protein>
<accession>A0A4S8QLI9</accession>
<dbReference type="PANTHER" id="PTHR36222">
    <property type="entry name" value="SERINE PROTEASE INHIBITOR RV3364C"/>
    <property type="match status" value="1"/>
</dbReference>
<dbReference type="EMBL" id="STGY01000025">
    <property type="protein sequence ID" value="THV42279.1"/>
    <property type="molecule type" value="Genomic_DNA"/>
</dbReference>
<proteinExistence type="predicted"/>
<dbReference type="RefSeq" id="WP_136533712.1">
    <property type="nucleotide sequence ID" value="NZ_STGY01000025.1"/>
</dbReference>
<feature type="domain" description="Roadblock/LAMTOR2" evidence="1">
    <location>
        <begin position="14"/>
        <end position="104"/>
    </location>
</feature>
<dbReference type="PANTHER" id="PTHR36222:SF1">
    <property type="entry name" value="SERINE PROTEASE INHIBITOR RV3364C"/>
    <property type="match status" value="1"/>
</dbReference>
<dbReference type="AlphaFoldDB" id="A0A4S8QLI9"/>
<name>A0A4S8QLI9_9ACTN</name>
<comment type="caution">
    <text evidence="2">The sequence shown here is derived from an EMBL/GenBank/DDBJ whole genome shotgun (WGS) entry which is preliminary data.</text>
</comment>
<dbReference type="SMART" id="SM00960">
    <property type="entry name" value="Robl_LC7"/>
    <property type="match status" value="1"/>
</dbReference>
<evidence type="ECO:0000313" key="2">
    <source>
        <dbReference type="EMBL" id="THV42279.1"/>
    </source>
</evidence>